<dbReference type="Pfam" id="PF02627">
    <property type="entry name" value="CMD"/>
    <property type="match status" value="1"/>
</dbReference>
<dbReference type="InterPro" id="IPR029032">
    <property type="entry name" value="AhpD-like"/>
</dbReference>
<accession>A0ABQ1I991</accession>
<gene>
    <name evidence="2" type="ORF">GCM10011505_04140</name>
</gene>
<dbReference type="Proteomes" id="UP000603352">
    <property type="component" value="Unassembled WGS sequence"/>
</dbReference>
<dbReference type="EMBL" id="BMDZ01000002">
    <property type="protein sequence ID" value="GGB26070.1"/>
    <property type="molecule type" value="Genomic_DNA"/>
</dbReference>
<dbReference type="Gene3D" id="1.20.1290.10">
    <property type="entry name" value="AhpD-like"/>
    <property type="match status" value="1"/>
</dbReference>
<evidence type="ECO:0000313" key="3">
    <source>
        <dbReference type="Proteomes" id="UP000603352"/>
    </source>
</evidence>
<comment type="caution">
    <text evidence="2">The sequence shown here is derived from an EMBL/GenBank/DDBJ whole genome shotgun (WGS) entry which is preliminary data.</text>
</comment>
<dbReference type="RefSeq" id="WP_188574366.1">
    <property type="nucleotide sequence ID" value="NZ_BMDZ01000002.1"/>
</dbReference>
<feature type="domain" description="Carboxymuconolactone decarboxylase-like" evidence="1">
    <location>
        <begin position="39"/>
        <end position="107"/>
    </location>
</feature>
<reference evidence="3" key="1">
    <citation type="journal article" date="2019" name="Int. J. Syst. Evol. Microbiol.">
        <title>The Global Catalogue of Microorganisms (GCM) 10K type strain sequencing project: providing services to taxonomists for standard genome sequencing and annotation.</title>
        <authorList>
            <consortium name="The Broad Institute Genomics Platform"/>
            <consortium name="The Broad Institute Genome Sequencing Center for Infectious Disease"/>
            <person name="Wu L."/>
            <person name="Ma J."/>
        </authorList>
    </citation>
    <scope>NUCLEOTIDE SEQUENCE [LARGE SCALE GENOMIC DNA]</scope>
    <source>
        <strain evidence="3">CGMCC 1.10188</strain>
    </source>
</reference>
<organism evidence="2 3">
    <name type="scientific">Tistrella bauzanensis</name>
    <dbReference type="NCBI Taxonomy" id="657419"/>
    <lineage>
        <taxon>Bacteria</taxon>
        <taxon>Pseudomonadati</taxon>
        <taxon>Pseudomonadota</taxon>
        <taxon>Alphaproteobacteria</taxon>
        <taxon>Geminicoccales</taxon>
        <taxon>Geminicoccaceae</taxon>
        <taxon>Tistrella</taxon>
    </lineage>
</organism>
<dbReference type="InterPro" id="IPR003779">
    <property type="entry name" value="CMD-like"/>
</dbReference>
<sequence>MTDLPQPPAARVLIDIHGSSATSRAVGRLIGAGTALHDTAALPAPLAHLIDLHVSRLNDCGYCKRLHAAEAAAAGTPPALIVAMGDPSAVALLDDAAMVAALNWAEALTLPRDEAALDEPRARLARHWSPDAQAAITLHVALANAWNRLGRGGRRVVDAG</sequence>
<protein>
    <submittedName>
        <fullName evidence="2">Alkyl hydroperoxide reductase AhpD</fullName>
    </submittedName>
</protein>
<evidence type="ECO:0000313" key="2">
    <source>
        <dbReference type="EMBL" id="GGB26070.1"/>
    </source>
</evidence>
<keyword evidence="3" id="KW-1185">Reference proteome</keyword>
<name>A0ABQ1I991_9PROT</name>
<proteinExistence type="predicted"/>
<dbReference type="PANTHER" id="PTHR35446:SF2">
    <property type="entry name" value="CARBOXYMUCONOLACTONE DECARBOXYLASE-LIKE DOMAIN-CONTAINING PROTEIN"/>
    <property type="match status" value="1"/>
</dbReference>
<evidence type="ECO:0000259" key="1">
    <source>
        <dbReference type="Pfam" id="PF02627"/>
    </source>
</evidence>
<dbReference type="PANTHER" id="PTHR35446">
    <property type="entry name" value="SI:CH211-175M2.5"/>
    <property type="match status" value="1"/>
</dbReference>
<dbReference type="SUPFAM" id="SSF69118">
    <property type="entry name" value="AhpD-like"/>
    <property type="match status" value="1"/>
</dbReference>